<name>A0A1Q9DF99_SYMMI</name>
<feature type="region of interest" description="Disordered" evidence="1">
    <location>
        <begin position="62"/>
        <end position="130"/>
    </location>
</feature>
<keyword evidence="2" id="KW-1133">Transmembrane helix</keyword>
<keyword evidence="2" id="KW-0812">Transmembrane</keyword>
<feature type="transmembrane region" description="Helical" evidence="2">
    <location>
        <begin position="16"/>
        <end position="34"/>
    </location>
</feature>
<dbReference type="EMBL" id="LSRX01000569">
    <property type="protein sequence ID" value="OLP93780.1"/>
    <property type="molecule type" value="Genomic_DNA"/>
</dbReference>
<evidence type="ECO:0000256" key="1">
    <source>
        <dbReference type="SAM" id="MobiDB-lite"/>
    </source>
</evidence>
<organism evidence="3 4">
    <name type="scientific">Symbiodinium microadriaticum</name>
    <name type="common">Dinoflagellate</name>
    <name type="synonym">Zooxanthella microadriatica</name>
    <dbReference type="NCBI Taxonomy" id="2951"/>
    <lineage>
        <taxon>Eukaryota</taxon>
        <taxon>Sar</taxon>
        <taxon>Alveolata</taxon>
        <taxon>Dinophyceae</taxon>
        <taxon>Suessiales</taxon>
        <taxon>Symbiodiniaceae</taxon>
        <taxon>Symbiodinium</taxon>
    </lineage>
</organism>
<proteinExistence type="predicted"/>
<evidence type="ECO:0000313" key="4">
    <source>
        <dbReference type="Proteomes" id="UP000186817"/>
    </source>
</evidence>
<accession>A0A1Q9DF99</accession>
<sequence length="664" mass="74730">MDSREEDGSQRGENGFNLLYLGIDSLVAAMWIYFAPCGKRLNSRPLVKAHCKDSMVESGVSKLSSGEASGSGKPLVGQDKPALRSGDPAKSDAVEPDDGEIAAPSGKAPAPAITNQEKHGAADAADPVTPKKVKPLKRFKNATDKRLYRLEGKEPKTWDDYSKQHRSKLVKDVSETIMSKCASQEEAVSFVSAVVKKIESTVDLPLRTALSNHLLQDLASNQVAESQWHTLLEGLGSIRQKVATNQSQCHLPRISVQDLDLSVVKCGIPRAVLAERGYNIGKVLFGRLQNDISSGSTSDRPVSRVGRKSKVDSEAEIAFVKNVLGKYSNDSSKVVTVRIQGEKRLVCAHLLSKRLWRIWKEEKNLRERLAFTTFIKLARKHFPTYRKPGRKTDVCQHCRVLKKHILPRAEAAYAKHRRLVAEVLPSYFDDFDAHPNTIAYTQADQQAQIIIRAKKYLNLRNSRSDNDPARSVLSGVQRLELFQREARAVHKLKGHTDLLEAYTWHKLSAERQREFADNLLENLGQDVAYFHFDFKENVRYPMAKEETGDEWHAQNKLSLTVFGVVVHTPGRKNFQFLLVSEVLDHDSQMARVLLERVLDIVSSRPAYKWDQVKHLHLVCDCGPHFRSRVPEDEEDVAPAEGAQGGAQEVWLNFLILFQRRCRVL</sequence>
<evidence type="ECO:0000313" key="3">
    <source>
        <dbReference type="EMBL" id="OLP93780.1"/>
    </source>
</evidence>
<evidence type="ECO:0000256" key="2">
    <source>
        <dbReference type="SAM" id="Phobius"/>
    </source>
</evidence>
<keyword evidence="2" id="KW-0472">Membrane</keyword>
<protein>
    <submittedName>
        <fullName evidence="3">Uncharacterized protein</fullName>
    </submittedName>
</protein>
<comment type="caution">
    <text evidence="3">The sequence shown here is derived from an EMBL/GenBank/DDBJ whole genome shotgun (WGS) entry which is preliminary data.</text>
</comment>
<gene>
    <name evidence="3" type="ORF">AK812_SmicGene24277</name>
</gene>
<dbReference type="AlphaFoldDB" id="A0A1Q9DF99"/>
<keyword evidence="4" id="KW-1185">Reference proteome</keyword>
<dbReference type="OrthoDB" id="447406at2759"/>
<reference evidence="3 4" key="1">
    <citation type="submission" date="2016-02" db="EMBL/GenBank/DDBJ databases">
        <title>Genome analysis of coral dinoflagellate symbionts highlights evolutionary adaptations to a symbiotic lifestyle.</title>
        <authorList>
            <person name="Aranda M."/>
            <person name="Li Y."/>
            <person name="Liew Y.J."/>
            <person name="Baumgarten S."/>
            <person name="Simakov O."/>
            <person name="Wilson M."/>
            <person name="Piel J."/>
            <person name="Ashoor H."/>
            <person name="Bougouffa S."/>
            <person name="Bajic V.B."/>
            <person name="Ryu T."/>
            <person name="Ravasi T."/>
            <person name="Bayer T."/>
            <person name="Micklem G."/>
            <person name="Kim H."/>
            <person name="Bhak J."/>
            <person name="Lajeunesse T.C."/>
            <person name="Voolstra C.R."/>
        </authorList>
    </citation>
    <scope>NUCLEOTIDE SEQUENCE [LARGE SCALE GENOMIC DNA]</scope>
    <source>
        <strain evidence="3 4">CCMP2467</strain>
    </source>
</reference>
<dbReference type="Proteomes" id="UP000186817">
    <property type="component" value="Unassembled WGS sequence"/>
</dbReference>